<accession>A0ABS9ZE87</accession>
<dbReference type="Pfam" id="PF20321">
    <property type="entry name" value="DUF6616"/>
    <property type="match status" value="1"/>
</dbReference>
<gene>
    <name evidence="1" type="ORF">K2U94_20280</name>
</gene>
<evidence type="ECO:0000313" key="2">
    <source>
        <dbReference type="Proteomes" id="UP001139104"/>
    </source>
</evidence>
<dbReference type="RefSeq" id="WP_243069088.1">
    <property type="nucleotide sequence ID" value="NZ_JAIVFP010000004.1"/>
</dbReference>
<comment type="caution">
    <text evidence="1">The sequence shown here is derived from an EMBL/GenBank/DDBJ whole genome shotgun (WGS) entry which is preliminary data.</text>
</comment>
<organism evidence="1 2">
    <name type="scientific">Candidatus Rhodoblastus alkanivorans</name>
    <dbReference type="NCBI Taxonomy" id="2954117"/>
    <lineage>
        <taxon>Bacteria</taxon>
        <taxon>Pseudomonadati</taxon>
        <taxon>Pseudomonadota</taxon>
        <taxon>Alphaproteobacteria</taxon>
        <taxon>Hyphomicrobiales</taxon>
        <taxon>Rhodoblastaceae</taxon>
        <taxon>Rhodoblastus</taxon>
    </lineage>
</organism>
<reference evidence="1" key="1">
    <citation type="journal article" date="2022" name="ISME J.">
        <title>Identification of active gaseous-alkane degraders at natural gas seeps.</title>
        <authorList>
            <person name="Farhan Ul Haque M."/>
            <person name="Hernandez M."/>
            <person name="Crombie A.T."/>
            <person name="Murrell J.C."/>
        </authorList>
    </citation>
    <scope>NUCLEOTIDE SEQUENCE</scope>
    <source>
        <strain evidence="1">PC2</strain>
    </source>
</reference>
<keyword evidence="2" id="KW-1185">Reference proteome</keyword>
<dbReference type="InterPro" id="IPR046724">
    <property type="entry name" value="DUF6616"/>
</dbReference>
<sequence length="114" mass="12303">MAHYLVELYTPKPAWVALDQNGRQRFFELISSGMAGLSAFGIEAVALGEIDATKMHAAPQQFFAIWRFPDEVALNALLSGIATSGWHNYFETINAAGTGTNLPGHLVQLLAAKG</sequence>
<evidence type="ECO:0000313" key="1">
    <source>
        <dbReference type="EMBL" id="MCI4685066.1"/>
    </source>
</evidence>
<proteinExistence type="predicted"/>
<name>A0ABS9ZE87_9HYPH</name>
<dbReference type="EMBL" id="JAIVFP010000004">
    <property type="protein sequence ID" value="MCI4685066.1"/>
    <property type="molecule type" value="Genomic_DNA"/>
</dbReference>
<dbReference type="Proteomes" id="UP001139104">
    <property type="component" value="Unassembled WGS sequence"/>
</dbReference>
<protein>
    <submittedName>
        <fullName evidence="1">Uncharacterized protein</fullName>
    </submittedName>
</protein>